<sequence length="333" mass="38592">MIMTQLSIIIPVYQVENYIRACLESIYRQDMKEDSFEVIVVNDGTKDRSMEVIQDIIKKHSNIIVINQENQGLSMARNNGMAKAKGEYILLVDSDDLLADKCLSPLIAEACRQKPDLVVADFQKMNDKDIEDTLLNNTLPVSLNTEEKSGWSLLLEDLNPRQCYVWRTIYRREFLVKNNIRFVPGIYYEDIPFTHECFLKADRCLRVHNLLYIYRIGHASITTAINTKSGKDLAITIAKTWALRNIDGLSTEIIQRICDNVFVSFSVLLYAIVHDVKKATDRKEILMHLKKVAPDLRFHNGLKQKIVYFLYRFIPITFIETRVLLTRIAQKKQ</sequence>
<gene>
    <name evidence="4" type="ORF">SAMN04487901_10469</name>
</gene>
<organism evidence="4 5">
    <name type="scientific">Prevotella communis</name>
    <dbReference type="NCBI Taxonomy" id="2913614"/>
    <lineage>
        <taxon>Bacteria</taxon>
        <taxon>Pseudomonadati</taxon>
        <taxon>Bacteroidota</taxon>
        <taxon>Bacteroidia</taxon>
        <taxon>Bacteroidales</taxon>
        <taxon>Prevotellaceae</taxon>
        <taxon>Prevotella</taxon>
    </lineage>
</organism>
<keyword evidence="1" id="KW-0328">Glycosyltransferase</keyword>
<dbReference type="PANTHER" id="PTHR22916">
    <property type="entry name" value="GLYCOSYLTRANSFERASE"/>
    <property type="match status" value="1"/>
</dbReference>
<name>A0A1G7UCG2_9BACT</name>
<dbReference type="SUPFAM" id="SSF53448">
    <property type="entry name" value="Nucleotide-diphospho-sugar transferases"/>
    <property type="match status" value="1"/>
</dbReference>
<dbReference type="STRING" id="645274.SAMN04487901_10469"/>
<evidence type="ECO:0000313" key="4">
    <source>
        <dbReference type="EMBL" id="SDG45048.1"/>
    </source>
</evidence>
<keyword evidence="5" id="KW-1185">Reference proteome</keyword>
<dbReference type="InterPro" id="IPR029044">
    <property type="entry name" value="Nucleotide-diphossugar_trans"/>
</dbReference>
<dbReference type="EMBL" id="FNCQ01000004">
    <property type="protein sequence ID" value="SDG45048.1"/>
    <property type="molecule type" value="Genomic_DNA"/>
</dbReference>
<dbReference type="InterPro" id="IPR001173">
    <property type="entry name" value="Glyco_trans_2-like"/>
</dbReference>
<accession>A0A1G7UCG2</accession>
<dbReference type="GO" id="GO:0016758">
    <property type="term" value="F:hexosyltransferase activity"/>
    <property type="evidence" value="ECO:0007669"/>
    <property type="project" value="UniProtKB-ARBA"/>
</dbReference>
<dbReference type="Gene3D" id="3.90.550.10">
    <property type="entry name" value="Spore Coat Polysaccharide Biosynthesis Protein SpsA, Chain A"/>
    <property type="match status" value="1"/>
</dbReference>
<evidence type="ECO:0000256" key="2">
    <source>
        <dbReference type="ARBA" id="ARBA00022679"/>
    </source>
</evidence>
<evidence type="ECO:0000259" key="3">
    <source>
        <dbReference type="Pfam" id="PF00535"/>
    </source>
</evidence>
<dbReference type="CDD" id="cd00761">
    <property type="entry name" value="Glyco_tranf_GTA_type"/>
    <property type="match status" value="1"/>
</dbReference>
<dbReference type="Proteomes" id="UP000198779">
    <property type="component" value="Unassembled WGS sequence"/>
</dbReference>
<dbReference type="Pfam" id="PF00535">
    <property type="entry name" value="Glycos_transf_2"/>
    <property type="match status" value="1"/>
</dbReference>
<evidence type="ECO:0000256" key="1">
    <source>
        <dbReference type="ARBA" id="ARBA00022676"/>
    </source>
</evidence>
<protein>
    <submittedName>
        <fullName evidence="4">Glycosyltransferase involved in cell wall bisynthesis</fullName>
    </submittedName>
</protein>
<proteinExistence type="predicted"/>
<reference evidence="5" key="1">
    <citation type="submission" date="2016-10" db="EMBL/GenBank/DDBJ databases">
        <authorList>
            <person name="Varghese N."/>
            <person name="Submissions S."/>
        </authorList>
    </citation>
    <scope>NUCLEOTIDE SEQUENCE [LARGE SCALE GENOMIC DNA]</scope>
    <source>
        <strain evidence="5">BP1-148</strain>
    </source>
</reference>
<evidence type="ECO:0000313" key="5">
    <source>
        <dbReference type="Proteomes" id="UP000198779"/>
    </source>
</evidence>
<feature type="domain" description="Glycosyltransferase 2-like" evidence="3">
    <location>
        <begin position="7"/>
        <end position="138"/>
    </location>
</feature>
<dbReference type="AlphaFoldDB" id="A0A1G7UCG2"/>
<dbReference type="PANTHER" id="PTHR22916:SF51">
    <property type="entry name" value="GLYCOSYLTRANSFERASE EPSH-RELATED"/>
    <property type="match status" value="1"/>
</dbReference>
<keyword evidence="2 4" id="KW-0808">Transferase</keyword>